<protein>
    <submittedName>
        <fullName evidence="1">5109_t:CDS:1</fullName>
    </submittedName>
</protein>
<dbReference type="Proteomes" id="UP000789570">
    <property type="component" value="Unassembled WGS sequence"/>
</dbReference>
<dbReference type="AlphaFoldDB" id="A0A9N9NQL1"/>
<keyword evidence="2" id="KW-1185">Reference proteome</keyword>
<feature type="non-terminal residue" evidence="1">
    <location>
        <position position="1"/>
    </location>
</feature>
<comment type="caution">
    <text evidence="1">The sequence shown here is derived from an EMBL/GenBank/DDBJ whole genome shotgun (WGS) entry which is preliminary data.</text>
</comment>
<accession>A0A9N9NQL1</accession>
<dbReference type="EMBL" id="CAJVPQ010018624">
    <property type="protein sequence ID" value="CAG8751485.1"/>
    <property type="molecule type" value="Genomic_DNA"/>
</dbReference>
<sequence length="120" mass="13791">SEDTRDAMNHFVLDFLILNTVRIMDSNELVLVRFLIFEHVLIYEGDFQNSNIFKTLIGLLIRQFIPIFSTKSDSPAKCRRAGHLSILEETLCYFDKVLNPNGSFKMPSDRVIGKTIVQIP</sequence>
<gene>
    <name evidence="1" type="ORF">FCALED_LOCUS16350</name>
</gene>
<organism evidence="1 2">
    <name type="scientific">Funneliformis caledonium</name>
    <dbReference type="NCBI Taxonomy" id="1117310"/>
    <lineage>
        <taxon>Eukaryota</taxon>
        <taxon>Fungi</taxon>
        <taxon>Fungi incertae sedis</taxon>
        <taxon>Mucoromycota</taxon>
        <taxon>Glomeromycotina</taxon>
        <taxon>Glomeromycetes</taxon>
        <taxon>Glomerales</taxon>
        <taxon>Glomeraceae</taxon>
        <taxon>Funneliformis</taxon>
    </lineage>
</organism>
<name>A0A9N9NQL1_9GLOM</name>
<evidence type="ECO:0000313" key="1">
    <source>
        <dbReference type="EMBL" id="CAG8751485.1"/>
    </source>
</evidence>
<reference evidence="1" key="1">
    <citation type="submission" date="2021-06" db="EMBL/GenBank/DDBJ databases">
        <authorList>
            <person name="Kallberg Y."/>
            <person name="Tangrot J."/>
            <person name="Rosling A."/>
        </authorList>
    </citation>
    <scope>NUCLEOTIDE SEQUENCE</scope>
    <source>
        <strain evidence="1">UK204</strain>
    </source>
</reference>
<evidence type="ECO:0000313" key="2">
    <source>
        <dbReference type="Proteomes" id="UP000789570"/>
    </source>
</evidence>
<proteinExistence type="predicted"/>